<organism evidence="5 6">
    <name type="scientific">Mycolicibacterium brisbanense</name>
    <dbReference type="NCBI Taxonomy" id="146020"/>
    <lineage>
        <taxon>Bacteria</taxon>
        <taxon>Bacillati</taxon>
        <taxon>Actinomycetota</taxon>
        <taxon>Actinomycetes</taxon>
        <taxon>Mycobacteriales</taxon>
        <taxon>Mycobacteriaceae</taxon>
        <taxon>Mycolicibacterium</taxon>
    </lineage>
</organism>
<sequence>MGQWPVTLCLVANDTDAIEDLFETASLGGPEKAIGFVLWRVLHRYIRDADRALAAFNLTHLQFQTLALAAWLGRTGEPVTQVQLARAGDVAPMQVSHMMKALEDKGWIARPRSASDVRAKNVEVTADGVAVLRRALPVMVQLQRDMFGADGAPGGSLLTALLRLES</sequence>
<dbReference type="PROSITE" id="PS50995">
    <property type="entry name" value="HTH_MARR_2"/>
    <property type="match status" value="1"/>
</dbReference>
<evidence type="ECO:0000256" key="2">
    <source>
        <dbReference type="ARBA" id="ARBA00023125"/>
    </source>
</evidence>
<evidence type="ECO:0000256" key="1">
    <source>
        <dbReference type="ARBA" id="ARBA00023015"/>
    </source>
</evidence>
<evidence type="ECO:0000313" key="6">
    <source>
        <dbReference type="Proteomes" id="UP000069620"/>
    </source>
</evidence>
<dbReference type="STRING" id="146020.RMCB_2922"/>
<comment type="caution">
    <text evidence="5">The sequence shown here is derived from an EMBL/GenBank/DDBJ whole genome shotgun (WGS) entry which is preliminary data.</text>
</comment>
<accession>A0A100VZL0</accession>
<gene>
    <name evidence="5" type="ORF">RMCB_2922</name>
</gene>
<reference evidence="6" key="1">
    <citation type="journal article" date="2016" name="Genome Announc.">
        <title>Draft Genome Sequences of Five Rapidly Growing Mycobacterium Species, M. thermoresistibile, M. fortuitum subsp. acetamidolyticum, M. canariasense, M. brisbanense, and M. novocastrense.</title>
        <authorList>
            <person name="Katahira K."/>
            <person name="Ogura Y."/>
            <person name="Gotoh Y."/>
            <person name="Hayashi T."/>
        </authorList>
    </citation>
    <scope>NUCLEOTIDE SEQUENCE [LARGE SCALE GENOMIC DNA]</scope>
    <source>
        <strain evidence="6">JCM15654</strain>
    </source>
</reference>
<evidence type="ECO:0000256" key="3">
    <source>
        <dbReference type="ARBA" id="ARBA00023163"/>
    </source>
</evidence>
<dbReference type="PANTHER" id="PTHR33164">
    <property type="entry name" value="TRANSCRIPTIONAL REGULATOR, MARR FAMILY"/>
    <property type="match status" value="1"/>
</dbReference>
<dbReference type="EMBL" id="BCSX01000024">
    <property type="protein sequence ID" value="GAS88826.1"/>
    <property type="molecule type" value="Genomic_DNA"/>
</dbReference>
<reference evidence="6" key="2">
    <citation type="submission" date="2016-02" db="EMBL/GenBank/DDBJ databases">
        <title>Draft genome sequence of five rapidly growing Mycobacterium species.</title>
        <authorList>
            <person name="Katahira K."/>
            <person name="Gotou Y."/>
            <person name="Iida K."/>
            <person name="Ogura Y."/>
            <person name="Hayashi T."/>
        </authorList>
    </citation>
    <scope>NUCLEOTIDE SEQUENCE [LARGE SCALE GENOMIC DNA]</scope>
    <source>
        <strain evidence="6">JCM15654</strain>
    </source>
</reference>
<name>A0A100VZL0_9MYCO</name>
<dbReference type="GO" id="GO:0003677">
    <property type="term" value="F:DNA binding"/>
    <property type="evidence" value="ECO:0007669"/>
    <property type="project" value="UniProtKB-KW"/>
</dbReference>
<evidence type="ECO:0000313" key="5">
    <source>
        <dbReference type="EMBL" id="GAS88826.1"/>
    </source>
</evidence>
<dbReference type="InterPro" id="IPR036390">
    <property type="entry name" value="WH_DNA-bd_sf"/>
</dbReference>
<evidence type="ECO:0000259" key="4">
    <source>
        <dbReference type="PROSITE" id="PS50995"/>
    </source>
</evidence>
<dbReference type="SUPFAM" id="SSF46785">
    <property type="entry name" value="Winged helix' DNA-binding domain"/>
    <property type="match status" value="1"/>
</dbReference>
<dbReference type="PANTHER" id="PTHR33164:SF64">
    <property type="entry name" value="TRANSCRIPTIONAL REGULATOR SLYA"/>
    <property type="match status" value="1"/>
</dbReference>
<dbReference type="Proteomes" id="UP000069620">
    <property type="component" value="Unassembled WGS sequence"/>
</dbReference>
<feature type="domain" description="HTH marR-type" evidence="4">
    <location>
        <begin position="31"/>
        <end position="166"/>
    </location>
</feature>
<dbReference type="InterPro" id="IPR039422">
    <property type="entry name" value="MarR/SlyA-like"/>
</dbReference>
<keyword evidence="2" id="KW-0238">DNA-binding</keyword>
<dbReference type="InterPro" id="IPR036388">
    <property type="entry name" value="WH-like_DNA-bd_sf"/>
</dbReference>
<dbReference type="AlphaFoldDB" id="A0A100VZL0"/>
<proteinExistence type="predicted"/>
<dbReference type="Pfam" id="PF01047">
    <property type="entry name" value="MarR"/>
    <property type="match status" value="1"/>
</dbReference>
<keyword evidence="6" id="KW-1185">Reference proteome</keyword>
<keyword evidence="1" id="KW-0805">Transcription regulation</keyword>
<protein>
    <recommendedName>
        <fullName evidence="4">HTH marR-type domain-containing protein</fullName>
    </recommendedName>
</protein>
<dbReference type="Gene3D" id="1.10.10.10">
    <property type="entry name" value="Winged helix-like DNA-binding domain superfamily/Winged helix DNA-binding domain"/>
    <property type="match status" value="1"/>
</dbReference>
<keyword evidence="3" id="KW-0804">Transcription</keyword>
<dbReference type="InterPro" id="IPR000835">
    <property type="entry name" value="HTH_MarR-typ"/>
</dbReference>
<dbReference type="GO" id="GO:0003700">
    <property type="term" value="F:DNA-binding transcription factor activity"/>
    <property type="evidence" value="ECO:0007669"/>
    <property type="project" value="InterPro"/>
</dbReference>
<dbReference type="GO" id="GO:0006950">
    <property type="term" value="P:response to stress"/>
    <property type="evidence" value="ECO:0007669"/>
    <property type="project" value="TreeGrafter"/>
</dbReference>
<dbReference type="SMART" id="SM00347">
    <property type="entry name" value="HTH_MARR"/>
    <property type="match status" value="1"/>
</dbReference>